<feature type="transmembrane region" description="Helical" evidence="2">
    <location>
        <begin position="35"/>
        <end position="58"/>
    </location>
</feature>
<keyword evidence="2" id="KW-0812">Transmembrane</keyword>
<keyword evidence="1" id="KW-0175">Coiled coil</keyword>
<keyword evidence="4" id="KW-1185">Reference proteome</keyword>
<dbReference type="KEGG" id="uam:UABAM_00914"/>
<keyword evidence="2" id="KW-0472">Membrane</keyword>
<evidence type="ECO:0000313" key="3">
    <source>
        <dbReference type="EMBL" id="BBM82571.1"/>
    </source>
</evidence>
<organism evidence="3 4">
    <name type="scientific">Uabimicrobium amorphum</name>
    <dbReference type="NCBI Taxonomy" id="2596890"/>
    <lineage>
        <taxon>Bacteria</taxon>
        <taxon>Pseudomonadati</taxon>
        <taxon>Planctomycetota</taxon>
        <taxon>Candidatus Uabimicrobiia</taxon>
        <taxon>Candidatus Uabimicrobiales</taxon>
        <taxon>Candidatus Uabimicrobiaceae</taxon>
        <taxon>Candidatus Uabimicrobium</taxon>
    </lineage>
</organism>
<dbReference type="InterPro" id="IPR008537">
    <property type="entry name" value="DUF819"/>
</dbReference>
<sequence>MFPITNDDVIFGMLMVILAFIFYTAKSKNNFWQKFYTYVPSLLLCYFIPSVLTTTGIVDISDSSLYYVASRYLLPASLVLLTLSIDLKSTLQLGPKALIMFFVATFSIVVGGPLTIMFIGWVSPQTLEQLYAFHLSPEYKNELTLSSPSKKLCDAFAKKKRPISENASIEKIGDNRWRITEQKCVVEQRDGFLHVDANGSKFKVKLKERIDFFENRKTLVFELSKHNLVINDYDIFNEKEGILHIVIGPYLLVGEDGGVNVYRDIKSQDIARGMTTLIGSWIGGGANQTAMKETFRVDNEIFSAMTTVDILVANLWMALLLLGAANYKRLDEKLQADNTAIEEIREQMEKFHAENSRIPSLNDLMVVAGIAFGITSLSHFAADYFAPYIKNNVKWLAEINLGSEFFWTILLATTGGLLLSFSKARKLEGVGASKIGSVFLYVLVATIGMKMDLFAIFRNPDLFFLGFVLIFFHITLLLTTSYLIRAPFFFTAVGSQANIGGAASAPVVASAVDPALAPVGVLLAVLGYALGTYCAWLCGQLMILAAGG</sequence>
<feature type="transmembrane region" description="Helical" evidence="2">
    <location>
        <begin position="364"/>
        <end position="385"/>
    </location>
</feature>
<dbReference type="PANTHER" id="PTHR34289:SF8">
    <property type="entry name" value="DUF819 DOMAIN-CONTAINING PROTEIN"/>
    <property type="match status" value="1"/>
</dbReference>
<accession>A0A5S9IJK7</accession>
<feature type="transmembrane region" description="Helical" evidence="2">
    <location>
        <begin position="64"/>
        <end position="85"/>
    </location>
</feature>
<feature type="coiled-coil region" evidence="1">
    <location>
        <begin position="327"/>
        <end position="354"/>
    </location>
</feature>
<evidence type="ECO:0000256" key="2">
    <source>
        <dbReference type="SAM" id="Phobius"/>
    </source>
</evidence>
<evidence type="ECO:0000256" key="1">
    <source>
        <dbReference type="SAM" id="Coils"/>
    </source>
</evidence>
<feature type="transmembrane region" description="Helical" evidence="2">
    <location>
        <begin position="515"/>
        <end position="538"/>
    </location>
</feature>
<name>A0A5S9IJK7_UABAM</name>
<gene>
    <name evidence="3" type="ORF">UABAM_00914</name>
</gene>
<dbReference type="RefSeq" id="WP_151966808.1">
    <property type="nucleotide sequence ID" value="NZ_AP019860.1"/>
</dbReference>
<feature type="transmembrane region" description="Helical" evidence="2">
    <location>
        <begin position="488"/>
        <end position="509"/>
    </location>
</feature>
<proteinExistence type="predicted"/>
<feature type="transmembrane region" description="Helical" evidence="2">
    <location>
        <begin position="436"/>
        <end position="457"/>
    </location>
</feature>
<feature type="transmembrane region" description="Helical" evidence="2">
    <location>
        <begin position="405"/>
        <end position="424"/>
    </location>
</feature>
<dbReference type="Pfam" id="PF05684">
    <property type="entry name" value="DUF819"/>
    <property type="match status" value="2"/>
</dbReference>
<dbReference type="OrthoDB" id="653763at2"/>
<dbReference type="AlphaFoldDB" id="A0A5S9IJK7"/>
<reference evidence="3 4" key="1">
    <citation type="submission" date="2019-08" db="EMBL/GenBank/DDBJ databases">
        <title>Complete genome sequence of Candidatus Uab amorphum.</title>
        <authorList>
            <person name="Shiratori T."/>
            <person name="Suzuki S."/>
            <person name="Kakizawa Y."/>
            <person name="Ishida K."/>
        </authorList>
    </citation>
    <scope>NUCLEOTIDE SEQUENCE [LARGE SCALE GENOMIC DNA]</scope>
    <source>
        <strain evidence="3 4">SRT547</strain>
    </source>
</reference>
<protein>
    <submittedName>
        <fullName evidence="3">Membrane protein</fullName>
    </submittedName>
</protein>
<dbReference type="PANTHER" id="PTHR34289">
    <property type="entry name" value="PROTEIN, PUTATIVE (DUF819)-RELATED"/>
    <property type="match status" value="1"/>
</dbReference>
<dbReference type="EMBL" id="AP019860">
    <property type="protein sequence ID" value="BBM82571.1"/>
    <property type="molecule type" value="Genomic_DNA"/>
</dbReference>
<feature type="transmembrane region" description="Helical" evidence="2">
    <location>
        <begin position="6"/>
        <end position="23"/>
    </location>
</feature>
<keyword evidence="2" id="KW-1133">Transmembrane helix</keyword>
<feature type="transmembrane region" description="Helical" evidence="2">
    <location>
        <begin position="463"/>
        <end position="483"/>
    </location>
</feature>
<feature type="transmembrane region" description="Helical" evidence="2">
    <location>
        <begin position="97"/>
        <end position="122"/>
    </location>
</feature>
<dbReference type="Proteomes" id="UP000326354">
    <property type="component" value="Chromosome"/>
</dbReference>
<feature type="transmembrane region" description="Helical" evidence="2">
    <location>
        <begin position="301"/>
        <end position="325"/>
    </location>
</feature>
<evidence type="ECO:0000313" key="4">
    <source>
        <dbReference type="Proteomes" id="UP000326354"/>
    </source>
</evidence>